<keyword evidence="2" id="KW-1185">Reference proteome</keyword>
<dbReference type="KEGG" id="pcm:AY601_4077"/>
<evidence type="ECO:0000313" key="1">
    <source>
        <dbReference type="EMBL" id="AMQ00928.1"/>
    </source>
</evidence>
<dbReference type="OrthoDB" id="798970at2"/>
<dbReference type="Proteomes" id="UP000071561">
    <property type="component" value="Chromosome"/>
</dbReference>
<dbReference type="RefSeq" id="WP_068404457.1">
    <property type="nucleotide sequence ID" value="NZ_CP014504.1"/>
</dbReference>
<name>A0A127VI34_9SPHI</name>
<proteinExistence type="predicted"/>
<dbReference type="PATRIC" id="fig|188932.3.peg.4233"/>
<evidence type="ECO:0000313" key="2">
    <source>
        <dbReference type="Proteomes" id="UP000071561"/>
    </source>
</evidence>
<gene>
    <name evidence="1" type="ORF">AY601_4077</name>
</gene>
<accession>A0A127VI34</accession>
<sequence length="81" mass="9216">MNRVQTALRNLAVNGVISLPEALKIAQRFDEDEEESLNLITRCKTQVGMDLGGDIRAHEAKLKGTFFNEKNYHFERLPEGQ</sequence>
<reference evidence="1 2" key="1">
    <citation type="submission" date="2016-03" db="EMBL/GenBank/DDBJ databases">
        <title>Complete genome sequence of Pedobacter cryoconitis PAMC 27485.</title>
        <authorList>
            <person name="Lee J."/>
            <person name="Kim O.-S."/>
        </authorList>
    </citation>
    <scope>NUCLEOTIDE SEQUENCE [LARGE SCALE GENOMIC DNA]</scope>
    <source>
        <strain evidence="1 2">PAMC 27485</strain>
    </source>
</reference>
<dbReference type="EMBL" id="CP014504">
    <property type="protein sequence ID" value="AMQ00928.1"/>
    <property type="molecule type" value="Genomic_DNA"/>
</dbReference>
<organism evidence="1 2">
    <name type="scientific">Pedobacter cryoconitis</name>
    <dbReference type="NCBI Taxonomy" id="188932"/>
    <lineage>
        <taxon>Bacteria</taxon>
        <taxon>Pseudomonadati</taxon>
        <taxon>Bacteroidota</taxon>
        <taxon>Sphingobacteriia</taxon>
        <taxon>Sphingobacteriales</taxon>
        <taxon>Sphingobacteriaceae</taxon>
        <taxon>Pedobacter</taxon>
    </lineage>
</organism>
<protein>
    <submittedName>
        <fullName evidence="1">Uncharacterized protein</fullName>
    </submittedName>
</protein>
<dbReference type="AlphaFoldDB" id="A0A127VI34"/>